<name>A0ABM7RFF9_9BACT</name>
<gene>
    <name evidence="1" type="ORF">HAHE_27590</name>
</gene>
<reference evidence="1 2" key="1">
    <citation type="submission" date="2021-06" db="EMBL/GenBank/DDBJ databases">
        <title>Complete genome of Haloferula helveola possessing various polysaccharide degrading enzymes.</title>
        <authorList>
            <person name="Takami H."/>
            <person name="Huang C."/>
            <person name="Hamasaki K."/>
        </authorList>
    </citation>
    <scope>NUCLEOTIDE SEQUENCE [LARGE SCALE GENOMIC DNA]</scope>
    <source>
        <strain evidence="1 2">CN-1</strain>
    </source>
</reference>
<proteinExistence type="predicted"/>
<keyword evidence="2" id="KW-1185">Reference proteome</keyword>
<evidence type="ECO:0000313" key="2">
    <source>
        <dbReference type="Proteomes" id="UP001374893"/>
    </source>
</evidence>
<dbReference type="EMBL" id="AP024702">
    <property type="protein sequence ID" value="BCX48851.1"/>
    <property type="molecule type" value="Genomic_DNA"/>
</dbReference>
<organism evidence="1 2">
    <name type="scientific">Haloferula helveola</name>
    <dbReference type="NCBI Taxonomy" id="490095"/>
    <lineage>
        <taxon>Bacteria</taxon>
        <taxon>Pseudomonadati</taxon>
        <taxon>Verrucomicrobiota</taxon>
        <taxon>Verrucomicrobiia</taxon>
        <taxon>Verrucomicrobiales</taxon>
        <taxon>Verrucomicrobiaceae</taxon>
        <taxon>Haloferula</taxon>
    </lineage>
</organism>
<accession>A0ABM7RFF9</accession>
<evidence type="ECO:0008006" key="3">
    <source>
        <dbReference type="Google" id="ProtNLM"/>
    </source>
</evidence>
<sequence>MVLLALLAVGLLGLSTISLRATSHAEARAVALANARLGLSLAIGQLQADLGDDRRTTADAAILGESENPNAVGVWNGWSPKLGDAGGDASRARIDYQEEKGQEGFHHWLVSDPDVTSTGNLDWHLGSDPDAVPLFDVDNAGFELSARRIPIDGETLDGAMAWAVSQENTKAKINMGTEDGQRTDLDDRLHTPARPNLTLSTVLEHPEGDWERRSALVTDLRQAALDSGYGVTPQTVARAGADYTTQSLSVLSNPVDGGLKVDLSTGFELPDEEFEMAAWSDASGQVGNPFRLTDRASRSSYDGQRPLWKPLASSAEATVFMNFPPASVHHKFQVNGVPTFDMLRAHYRTYRHLYHSDGGGLTTFERPYSHVATPGGVRGRPFGSETQPSLAPVLDRMNVFFSIFAKADGTLGILLSPVITLWNPHNVAIESEGLVVYPWIDFAVWWNWSVTPSRSNNPMKWHASLSRFVGEGYQGHGRSSRPYFYLHLTEDGVPPRRGTPDKPLRLEPGEVRVFTLADGTRRDLEVRGSPDRRTWYMRPAASASDITRSLKGGIVLDMTKSINGQDNFNYKLRNGDRVNANTVTFDRGSYFYLVNMADSYQIKNPRSELMADSRPAGSGLPNLRAEPNLYLHAQIHSGTSYGKADDRLTYPAFRFEEIKEEPHLIGSLLTYHRVARSSSLPLSDLMFTTNPRQGTVNPYLSGAKFQTGPHYETIFRGGTSLAQLAMETTFDGQQAFYGPSHSAASGLPFLPFFDVPQSPILSLGALQHCDVSTTAFTTANQIGNSWASAYLPATTASRVMRNASTGERIESEGLSVYDSSYLANEALFDGFYFSGATPTVGSRNSNQGTAQVWEEDQIGETEKVTTVLERFFDEPREHPLRNPRLVPYHPGVSDRELGDRLEGPARCVRLASHLMLDGGFNVNSTKVEAWKAMLLSLRGALPDSADTTPQSRFRHIIDQGPAEMVENDVWCGFRSLTDPEIEELAERLVEEVRERGPFLSLGEFVNRQVTRSRGHATSGAIQAAIDSTNLNRVATQSRFDTRNFPNPENLRNPDTGTNLPGWLSQADVLTPLAPYLTTRSDTFIIRSLGEARDPDGKLLAQVRLEAVVQRVPEFVNPTDTPETAIADLDDQNKNFGRRFRIVSYQELP</sequence>
<dbReference type="Proteomes" id="UP001374893">
    <property type="component" value="Chromosome"/>
</dbReference>
<evidence type="ECO:0000313" key="1">
    <source>
        <dbReference type="EMBL" id="BCX48851.1"/>
    </source>
</evidence>
<protein>
    <recommendedName>
        <fullName evidence="3">Verru_Chthon cassette protein A</fullName>
    </recommendedName>
</protein>